<evidence type="ECO:0000256" key="1">
    <source>
        <dbReference type="SAM" id="Coils"/>
    </source>
</evidence>
<protein>
    <submittedName>
        <fullName evidence="3">Tropomyosin</fullName>
    </submittedName>
</protein>
<organism evidence="3">
    <name type="scientific">Mesocestoides corti</name>
    <name type="common">Flatworm</name>
    <dbReference type="NCBI Taxonomy" id="53468"/>
    <lineage>
        <taxon>Eukaryota</taxon>
        <taxon>Metazoa</taxon>
        <taxon>Spiralia</taxon>
        <taxon>Lophotrochozoa</taxon>
        <taxon>Platyhelminthes</taxon>
        <taxon>Cestoda</taxon>
        <taxon>Eucestoda</taxon>
        <taxon>Cyclophyllidea</taxon>
        <taxon>Mesocestoididae</taxon>
        <taxon>Mesocestoides</taxon>
    </lineage>
</organism>
<accession>A0A5K3ER94</accession>
<keyword evidence="1" id="KW-0175">Coiled coil</keyword>
<reference evidence="3" key="1">
    <citation type="submission" date="2019-11" db="UniProtKB">
        <authorList>
            <consortium name="WormBaseParasite"/>
        </authorList>
    </citation>
    <scope>IDENTIFICATION</scope>
</reference>
<evidence type="ECO:0000313" key="3">
    <source>
        <dbReference type="WBParaSite" id="MCU_002463-RA"/>
    </source>
</evidence>
<dbReference type="AlphaFoldDB" id="A0A5K3ER94"/>
<feature type="coiled-coil region" evidence="1">
    <location>
        <begin position="31"/>
        <end position="108"/>
    </location>
</feature>
<feature type="region of interest" description="Disordered" evidence="2">
    <location>
        <begin position="1"/>
        <end position="28"/>
    </location>
</feature>
<evidence type="ECO:0000256" key="2">
    <source>
        <dbReference type="SAM" id="MobiDB-lite"/>
    </source>
</evidence>
<feature type="compositionally biased region" description="Polar residues" evidence="2">
    <location>
        <begin position="1"/>
        <end position="24"/>
    </location>
</feature>
<name>A0A5K3ER94_MESCO</name>
<dbReference type="WBParaSite" id="MCU_002463-RA">
    <property type="protein sequence ID" value="MCU_002463-RA"/>
    <property type="gene ID" value="MCU_002463"/>
</dbReference>
<proteinExistence type="predicted"/>
<sequence length="112" mass="12570">MGGTSSPPENEGDSLQTRTVIQKSRSSHRTIEDLNGALKELESKHRAEAARWKKKLEVAISDLEKELVAEREAKEAALKAGQETEDNYNQLAAEFDDLSHELEETRSSLRSF</sequence>